<dbReference type="InterPro" id="IPR021251">
    <property type="entry name" value="DUF2793"/>
</dbReference>
<accession>K6E2V0</accession>
<dbReference type="RefSeq" id="WP_003330957.1">
    <property type="nucleotide sequence ID" value="NZ_AJLR01000046.1"/>
</dbReference>
<dbReference type="Pfam" id="PF10983">
    <property type="entry name" value="DUF2793"/>
    <property type="match status" value="1"/>
</dbReference>
<dbReference type="Proteomes" id="UP000006315">
    <property type="component" value="Unassembled WGS sequence"/>
</dbReference>
<proteinExistence type="predicted"/>
<dbReference type="Gene3D" id="2.10.10.30">
    <property type="match status" value="1"/>
</dbReference>
<protein>
    <recommendedName>
        <fullName evidence="1">Major tropism determinant N-terminal domain-containing protein</fullName>
    </recommendedName>
</protein>
<evidence type="ECO:0000313" key="2">
    <source>
        <dbReference type="EMBL" id="EKN67506.1"/>
    </source>
</evidence>
<name>K6E2V0_SCHAZ</name>
<dbReference type="AlphaFoldDB" id="K6E2V0"/>
<evidence type="ECO:0000259" key="1">
    <source>
        <dbReference type="Pfam" id="PF18454"/>
    </source>
</evidence>
<reference evidence="2 3" key="1">
    <citation type="journal article" date="2012" name="Front. Microbiol.">
        <title>Redundancy and modularity in membrane-associated dissimilatory nitrate reduction in Bacillus.</title>
        <authorList>
            <person name="Heylen K."/>
            <person name="Keltjens J."/>
        </authorList>
    </citation>
    <scope>NUCLEOTIDE SEQUENCE [LARGE SCALE GENOMIC DNA]</scope>
    <source>
        <strain evidence="2 3">LMG 9581</strain>
    </source>
</reference>
<keyword evidence="3" id="KW-1185">Reference proteome</keyword>
<dbReference type="EMBL" id="AJLR01000046">
    <property type="protein sequence ID" value="EKN67506.1"/>
    <property type="molecule type" value="Genomic_DNA"/>
</dbReference>
<sequence length="333" mass="35547">MAQTIRIKRGTKSQLDTYGALLQGEMGFCTDTKEVFIGDGTSNILLCRVMSGTLAARPNAGVLGRLYYVTSGTDLGYIFMDDGATWKKLNVQTLDDLPDGTTYSRVKKADVTNGSVNKVSDGTNTKTAKEIKDHIDDVTQHRKINDNGVSVTDLWSAQKINTEIYNAIRGLEWQDSVKSKTITAPPASPIKNDRYLIPSNATGAWSGKGDQVVHYNGAAWEYYVPNLGWSIYVDSENKNYVYNGTSWVRSGEANQNIIAGNGLTGGGQGDSVTLTVGAGNGITVASTSISVKAGKGITVNSTGVEANIDNDSIIYDSANGNKLTVSVVDGGTF</sequence>
<gene>
    <name evidence="2" type="ORF">BAZO_08451</name>
</gene>
<feature type="domain" description="Major tropism determinant N-terminal" evidence="1">
    <location>
        <begin position="5"/>
        <end position="42"/>
    </location>
</feature>
<dbReference type="InterPro" id="IPR041352">
    <property type="entry name" value="Mtd_N"/>
</dbReference>
<organism evidence="2 3">
    <name type="scientific">Schinkia azotoformans LMG 9581</name>
    <dbReference type="NCBI Taxonomy" id="1131731"/>
    <lineage>
        <taxon>Bacteria</taxon>
        <taxon>Bacillati</taxon>
        <taxon>Bacillota</taxon>
        <taxon>Bacilli</taxon>
        <taxon>Bacillales</taxon>
        <taxon>Bacillaceae</taxon>
        <taxon>Calidifontibacillus/Schinkia group</taxon>
        <taxon>Schinkia</taxon>
    </lineage>
</organism>
<dbReference type="Pfam" id="PF18454">
    <property type="entry name" value="Mtd_N"/>
    <property type="match status" value="1"/>
</dbReference>
<dbReference type="STRING" id="1131731.BAZO_08451"/>
<dbReference type="PATRIC" id="fig|1131731.3.peg.1765"/>
<comment type="caution">
    <text evidence="2">The sequence shown here is derived from an EMBL/GenBank/DDBJ whole genome shotgun (WGS) entry which is preliminary data.</text>
</comment>
<evidence type="ECO:0000313" key="3">
    <source>
        <dbReference type="Proteomes" id="UP000006315"/>
    </source>
</evidence>